<keyword evidence="2" id="KW-1185">Reference proteome</keyword>
<evidence type="ECO:0000313" key="2">
    <source>
        <dbReference type="Proteomes" id="UP000003704"/>
    </source>
</evidence>
<reference evidence="1 2" key="1">
    <citation type="journal article" date="2012" name="J. Bacteriol.">
        <title>Genome Sequence of n-Alkane-Degrading Hydrocarboniphaga effusa Strain AP103T (ATCC BAA-332T).</title>
        <authorList>
            <person name="Chang H.K."/>
            <person name="Zylstra G.J."/>
            <person name="Chae J.C."/>
        </authorList>
    </citation>
    <scope>NUCLEOTIDE SEQUENCE [LARGE SCALE GENOMIC DNA]</scope>
    <source>
        <strain evidence="1 2">AP103</strain>
    </source>
</reference>
<accession>I8T7X8</accession>
<protein>
    <submittedName>
        <fullName evidence="1">Uncharacterized protein</fullName>
    </submittedName>
</protein>
<name>I8T7X8_9GAMM</name>
<sequence>MAAEVLTPANWVDWIILLPCPLFPFPTSLAAWHSCWDGRGCASA</sequence>
<gene>
    <name evidence="1" type="ORF">WQQ_34400</name>
</gene>
<comment type="caution">
    <text evidence="1">The sequence shown here is derived from an EMBL/GenBank/DDBJ whole genome shotgun (WGS) entry which is preliminary data.</text>
</comment>
<dbReference type="Proteomes" id="UP000003704">
    <property type="component" value="Unassembled WGS sequence"/>
</dbReference>
<dbReference type="EMBL" id="AKGD01000002">
    <property type="protein sequence ID" value="EIT69858.1"/>
    <property type="molecule type" value="Genomic_DNA"/>
</dbReference>
<organism evidence="1 2">
    <name type="scientific">Hydrocarboniphaga effusa AP103</name>
    <dbReference type="NCBI Taxonomy" id="1172194"/>
    <lineage>
        <taxon>Bacteria</taxon>
        <taxon>Pseudomonadati</taxon>
        <taxon>Pseudomonadota</taxon>
        <taxon>Gammaproteobacteria</taxon>
        <taxon>Nevskiales</taxon>
        <taxon>Nevskiaceae</taxon>
        <taxon>Hydrocarboniphaga</taxon>
    </lineage>
</organism>
<evidence type="ECO:0000313" key="1">
    <source>
        <dbReference type="EMBL" id="EIT69858.1"/>
    </source>
</evidence>
<dbReference type="AlphaFoldDB" id="I8T7X8"/>
<proteinExistence type="predicted"/>